<evidence type="ECO:0000313" key="1">
    <source>
        <dbReference type="EMBL" id="KAJ8872779.1"/>
    </source>
</evidence>
<reference evidence="1 2" key="1">
    <citation type="submission" date="2023-02" db="EMBL/GenBank/DDBJ databases">
        <title>LHISI_Scaffold_Assembly.</title>
        <authorList>
            <person name="Stuart O.P."/>
            <person name="Cleave R."/>
            <person name="Magrath M.J.L."/>
            <person name="Mikheyev A.S."/>
        </authorList>
    </citation>
    <scope>NUCLEOTIDE SEQUENCE [LARGE SCALE GENOMIC DNA]</scope>
    <source>
        <strain evidence="1">Daus_M_001</strain>
        <tissue evidence="1">Leg muscle</tissue>
    </source>
</reference>
<gene>
    <name evidence="1" type="ORF">PR048_026395</name>
</gene>
<protein>
    <submittedName>
        <fullName evidence="1">Uncharacterized protein</fullName>
    </submittedName>
</protein>
<dbReference type="EMBL" id="JARBHB010000011">
    <property type="protein sequence ID" value="KAJ8872779.1"/>
    <property type="molecule type" value="Genomic_DNA"/>
</dbReference>
<organism evidence="1 2">
    <name type="scientific">Dryococelus australis</name>
    <dbReference type="NCBI Taxonomy" id="614101"/>
    <lineage>
        <taxon>Eukaryota</taxon>
        <taxon>Metazoa</taxon>
        <taxon>Ecdysozoa</taxon>
        <taxon>Arthropoda</taxon>
        <taxon>Hexapoda</taxon>
        <taxon>Insecta</taxon>
        <taxon>Pterygota</taxon>
        <taxon>Neoptera</taxon>
        <taxon>Polyneoptera</taxon>
        <taxon>Phasmatodea</taxon>
        <taxon>Verophasmatodea</taxon>
        <taxon>Anareolatae</taxon>
        <taxon>Phasmatidae</taxon>
        <taxon>Eurycanthinae</taxon>
        <taxon>Dryococelus</taxon>
    </lineage>
</organism>
<keyword evidence="2" id="KW-1185">Reference proteome</keyword>
<dbReference type="Proteomes" id="UP001159363">
    <property type="component" value="Chromosome 10"/>
</dbReference>
<accession>A0ABQ9GL69</accession>
<proteinExistence type="predicted"/>
<comment type="caution">
    <text evidence="1">The sequence shown here is derived from an EMBL/GenBank/DDBJ whole genome shotgun (WGS) entry which is preliminary data.</text>
</comment>
<name>A0ABQ9GL69_9NEOP</name>
<sequence>MACDPINTAAVQRPVVLVEAIWLSAECEVKCETTADAVFVVRMDEKAFPQAAYWLLLRAPRMYRHEQAPAYLATLRHTPLQQTPARLAIFPPFRGQIPHGPSSKASHVKARTGRKNKIASSVLPPRFCLSGVWATCALLPDVDKACSAHPPRKHDPSNINTPLRARVEVSADLTRLRPSSCSSSGRRTTINNYSGSRAIHYTGLIRPYDVIYIHNAGLQRRTCIVCHCQVPAITVCRAEVSPTEASYRLSTVQTLKNDSFYHGAAVAERLACSPPTKSIRVQSPVGSSDFCMWESLRTMPLIGGFSRDLPPPPRHPGRPILTSITLIGSQDHAAKSRPDICTHSFNRDQPIPVPLHWSNAKLSKPRIPINWTNVKTVLLQRVGKGCQQTHAITGVLERVRQSATQCVQAIMHASRALIVESRVAGIRTWLQLHELECARKTLDIHPGEDSRHEVAMVRPCFARTKDERWTVNVLEWSPKNYRGSRERPAGCWGKDIHSSCWS</sequence>
<evidence type="ECO:0000313" key="2">
    <source>
        <dbReference type="Proteomes" id="UP001159363"/>
    </source>
</evidence>